<gene>
    <name evidence="1" type="ORF">DM860_008900</name>
</gene>
<proteinExistence type="predicted"/>
<keyword evidence="2" id="KW-1185">Reference proteome</keyword>
<name>A0A328DB78_9ASTE</name>
<evidence type="ECO:0000313" key="2">
    <source>
        <dbReference type="Proteomes" id="UP000249390"/>
    </source>
</evidence>
<protein>
    <submittedName>
        <fullName evidence="1">Uncharacterized protein</fullName>
    </submittedName>
</protein>
<organism evidence="1 2">
    <name type="scientific">Cuscuta australis</name>
    <dbReference type="NCBI Taxonomy" id="267555"/>
    <lineage>
        <taxon>Eukaryota</taxon>
        <taxon>Viridiplantae</taxon>
        <taxon>Streptophyta</taxon>
        <taxon>Embryophyta</taxon>
        <taxon>Tracheophyta</taxon>
        <taxon>Spermatophyta</taxon>
        <taxon>Magnoliopsida</taxon>
        <taxon>eudicotyledons</taxon>
        <taxon>Gunneridae</taxon>
        <taxon>Pentapetalae</taxon>
        <taxon>asterids</taxon>
        <taxon>lamiids</taxon>
        <taxon>Solanales</taxon>
        <taxon>Convolvulaceae</taxon>
        <taxon>Cuscuteae</taxon>
        <taxon>Cuscuta</taxon>
        <taxon>Cuscuta subgen. Grammica</taxon>
        <taxon>Cuscuta sect. Cleistogrammica</taxon>
    </lineage>
</organism>
<comment type="caution">
    <text evidence="1">The sequence shown here is derived from an EMBL/GenBank/DDBJ whole genome shotgun (WGS) entry which is preliminary data.</text>
</comment>
<evidence type="ECO:0000313" key="1">
    <source>
        <dbReference type="EMBL" id="RAL41718.1"/>
    </source>
</evidence>
<dbReference type="AlphaFoldDB" id="A0A328DB78"/>
<dbReference type="EMBL" id="NQVE01000183">
    <property type="protein sequence ID" value="RAL41718.1"/>
    <property type="molecule type" value="Genomic_DNA"/>
</dbReference>
<accession>A0A328DB78</accession>
<reference evidence="1 2" key="1">
    <citation type="submission" date="2018-06" db="EMBL/GenBank/DDBJ databases">
        <title>The Genome of Cuscuta australis (Dodder) Provides Insight into the Evolution of Plant Parasitism.</title>
        <authorList>
            <person name="Liu H."/>
        </authorList>
    </citation>
    <scope>NUCLEOTIDE SEQUENCE [LARGE SCALE GENOMIC DNA]</scope>
    <source>
        <strain evidence="2">cv. Yunnan</strain>
        <tissue evidence="1">Vines</tissue>
    </source>
</reference>
<dbReference type="Proteomes" id="UP000249390">
    <property type="component" value="Unassembled WGS sequence"/>
</dbReference>
<sequence length="101" mass="11196">MGFRMREALEYWSTGDFGLGFRTPILSRLLSTLSFVLSDVVLQQRCALPLSSSAGVRRVVLLEHGFYPSAGRFSSTFAQRQRASPSLIKNNRGGLREIAST</sequence>